<keyword evidence="1" id="KW-1005">Bacterial flagellum biogenesis</keyword>
<dbReference type="AlphaFoldDB" id="A0A1M5XYL0"/>
<proteinExistence type="predicted"/>
<keyword evidence="3" id="KW-0282">Flagellum</keyword>
<keyword evidence="2" id="KW-0175">Coiled coil</keyword>
<evidence type="ECO:0000256" key="1">
    <source>
        <dbReference type="ARBA" id="ARBA00022795"/>
    </source>
</evidence>
<dbReference type="Gene3D" id="1.20.58.300">
    <property type="entry name" value="FlgN-like"/>
    <property type="match status" value="1"/>
</dbReference>
<dbReference type="InterPro" id="IPR007809">
    <property type="entry name" value="FlgN-like"/>
</dbReference>
<dbReference type="SUPFAM" id="SSF140566">
    <property type="entry name" value="FlgN-like"/>
    <property type="match status" value="1"/>
</dbReference>
<dbReference type="Pfam" id="PF05130">
    <property type="entry name" value="FlgN"/>
    <property type="match status" value="1"/>
</dbReference>
<dbReference type="GO" id="GO:0044780">
    <property type="term" value="P:bacterial-type flagellum assembly"/>
    <property type="evidence" value="ECO:0007669"/>
    <property type="project" value="InterPro"/>
</dbReference>
<organism evidence="3 4">
    <name type="scientific">Clostridium intestinale DSM 6191</name>
    <dbReference type="NCBI Taxonomy" id="1121320"/>
    <lineage>
        <taxon>Bacteria</taxon>
        <taxon>Bacillati</taxon>
        <taxon>Bacillota</taxon>
        <taxon>Clostridia</taxon>
        <taxon>Eubacteriales</taxon>
        <taxon>Clostridiaceae</taxon>
        <taxon>Clostridium</taxon>
    </lineage>
</organism>
<dbReference type="EMBL" id="FQXU01000005">
    <property type="protein sequence ID" value="SHI04789.1"/>
    <property type="molecule type" value="Genomic_DNA"/>
</dbReference>
<dbReference type="InterPro" id="IPR036679">
    <property type="entry name" value="FlgN-like_sf"/>
</dbReference>
<evidence type="ECO:0000313" key="3">
    <source>
        <dbReference type="EMBL" id="SHI04789.1"/>
    </source>
</evidence>
<dbReference type="RefSeq" id="WP_073018608.1">
    <property type="nucleotide sequence ID" value="NZ_FQXU01000005.1"/>
</dbReference>
<accession>A0A1M5XYL0</accession>
<evidence type="ECO:0000313" key="4">
    <source>
        <dbReference type="Proteomes" id="UP000184241"/>
    </source>
</evidence>
<keyword evidence="3" id="KW-0966">Cell projection</keyword>
<dbReference type="Proteomes" id="UP000184241">
    <property type="component" value="Unassembled WGS sequence"/>
</dbReference>
<reference evidence="3 4" key="1">
    <citation type="submission" date="2016-11" db="EMBL/GenBank/DDBJ databases">
        <authorList>
            <person name="Jaros S."/>
            <person name="Januszkiewicz K."/>
            <person name="Wedrychowicz H."/>
        </authorList>
    </citation>
    <scope>NUCLEOTIDE SEQUENCE [LARGE SCALE GENOMIC DNA]</scope>
    <source>
        <strain evidence="3 4">DSM 6191</strain>
    </source>
</reference>
<gene>
    <name evidence="3" type="ORF">SAMN02745941_01722</name>
</gene>
<keyword evidence="3" id="KW-0969">Cilium</keyword>
<name>A0A1M5XYL0_9CLOT</name>
<feature type="coiled-coil region" evidence="2">
    <location>
        <begin position="2"/>
        <end position="100"/>
    </location>
</feature>
<evidence type="ECO:0000256" key="2">
    <source>
        <dbReference type="SAM" id="Coils"/>
    </source>
</evidence>
<sequence length="136" mass="16281">MVENLKDILSKEKESLEKLLHSLERQHEYILKKDIFKMEAVVEEIQGSNKEVAEWEVKRRRAVGNVDFQKFIWDSGDEELENLYREIKKLLEILKLQKETNDLLIKQSLVFTNKLLNLINPRRDMDTYNSYGKINR</sequence>
<protein>
    <submittedName>
        <fullName evidence="3">Flagellar biosynthesis/type III secretory pathway chaperone</fullName>
    </submittedName>
</protein>